<organism evidence="8 9">
    <name type="scientific">Salix brachista</name>
    <dbReference type="NCBI Taxonomy" id="2182728"/>
    <lineage>
        <taxon>Eukaryota</taxon>
        <taxon>Viridiplantae</taxon>
        <taxon>Streptophyta</taxon>
        <taxon>Embryophyta</taxon>
        <taxon>Tracheophyta</taxon>
        <taxon>Spermatophyta</taxon>
        <taxon>Magnoliopsida</taxon>
        <taxon>eudicotyledons</taxon>
        <taxon>Gunneridae</taxon>
        <taxon>Pentapetalae</taxon>
        <taxon>rosids</taxon>
        <taxon>fabids</taxon>
        <taxon>Malpighiales</taxon>
        <taxon>Salicaceae</taxon>
        <taxon>Saliceae</taxon>
        <taxon>Salix</taxon>
    </lineage>
</organism>
<dbReference type="FunFam" id="1.10.10.60:FF:000162">
    <property type="entry name" value="trihelix transcription factor GT-1"/>
    <property type="match status" value="1"/>
</dbReference>
<dbReference type="CDD" id="cd12203">
    <property type="entry name" value="GT1"/>
    <property type="match status" value="1"/>
</dbReference>
<dbReference type="Pfam" id="PF26214">
    <property type="entry name" value="Ubiquitin_GT-1"/>
    <property type="match status" value="2"/>
</dbReference>
<comment type="caution">
    <text evidence="8">The sequence shown here is derived from an EMBL/GenBank/DDBJ whole genome shotgun (WGS) entry which is preliminary data.</text>
</comment>
<keyword evidence="5" id="KW-0804">Transcription</keyword>
<dbReference type="GO" id="GO:0005634">
    <property type="term" value="C:nucleus"/>
    <property type="evidence" value="ECO:0007669"/>
    <property type="project" value="UniProtKB-SubCell"/>
</dbReference>
<keyword evidence="6" id="KW-0539">Nucleus</keyword>
<dbReference type="AlphaFoldDB" id="A0A5N5LRK7"/>
<keyword evidence="4" id="KW-0238">DNA-binding</keyword>
<keyword evidence="9" id="KW-1185">Reference proteome</keyword>
<feature type="domain" description="Myb-like" evidence="7">
    <location>
        <begin position="69"/>
        <end position="133"/>
    </location>
</feature>
<keyword evidence="2" id="KW-0597">Phosphoprotein</keyword>
<evidence type="ECO:0000313" key="8">
    <source>
        <dbReference type="EMBL" id="KAB5545202.1"/>
    </source>
</evidence>
<evidence type="ECO:0000256" key="2">
    <source>
        <dbReference type="ARBA" id="ARBA00022553"/>
    </source>
</evidence>
<reference evidence="9" key="1">
    <citation type="journal article" date="2019" name="Gigascience">
        <title>De novo genome assembly of the endangered Acer yangbiense, a plant species with extremely small populations endemic to Yunnan Province, China.</title>
        <authorList>
            <person name="Yang J."/>
            <person name="Wariss H.M."/>
            <person name="Tao L."/>
            <person name="Zhang R."/>
            <person name="Yun Q."/>
            <person name="Hollingsworth P."/>
            <person name="Dao Z."/>
            <person name="Luo G."/>
            <person name="Guo H."/>
            <person name="Ma Y."/>
            <person name="Sun W."/>
        </authorList>
    </citation>
    <scope>NUCLEOTIDE SEQUENCE [LARGE SCALE GENOMIC DNA]</scope>
    <source>
        <strain evidence="9">cv. br00</strain>
    </source>
</reference>
<comment type="subcellular location">
    <subcellularLocation>
        <location evidence="1">Nucleus</location>
    </subcellularLocation>
</comment>
<evidence type="ECO:0000256" key="6">
    <source>
        <dbReference type="ARBA" id="ARBA00023242"/>
    </source>
</evidence>
<dbReference type="GO" id="GO:0006355">
    <property type="term" value="P:regulation of DNA-templated transcription"/>
    <property type="evidence" value="ECO:0007669"/>
    <property type="project" value="UniProtKB-ARBA"/>
</dbReference>
<dbReference type="Pfam" id="PF13837">
    <property type="entry name" value="Myb_DNA-bind_4"/>
    <property type="match status" value="1"/>
</dbReference>
<dbReference type="InterPro" id="IPR044822">
    <property type="entry name" value="Myb_DNA-bind_4"/>
</dbReference>
<gene>
    <name evidence="8" type="ORF">DKX38_013314</name>
</gene>
<dbReference type="GO" id="GO:0003677">
    <property type="term" value="F:DNA binding"/>
    <property type="evidence" value="ECO:0007669"/>
    <property type="project" value="UniProtKB-KW"/>
</dbReference>
<dbReference type="PROSITE" id="PS50090">
    <property type="entry name" value="MYB_LIKE"/>
    <property type="match status" value="1"/>
</dbReference>
<proteinExistence type="predicted"/>
<dbReference type="InterPro" id="IPR001005">
    <property type="entry name" value="SANT/Myb"/>
</dbReference>
<name>A0A5N5LRK7_9ROSI</name>
<evidence type="ECO:0000256" key="3">
    <source>
        <dbReference type="ARBA" id="ARBA00023015"/>
    </source>
</evidence>
<evidence type="ECO:0000256" key="1">
    <source>
        <dbReference type="ARBA" id="ARBA00004123"/>
    </source>
</evidence>
<dbReference type="PANTHER" id="PTHR21654:SF84">
    <property type="entry name" value="SI:DKEY-66I24.7"/>
    <property type="match status" value="1"/>
</dbReference>
<dbReference type="PANTHER" id="PTHR21654">
    <property type="entry name" value="FI21293P1"/>
    <property type="match status" value="1"/>
</dbReference>
<dbReference type="EMBL" id="VDCV01000008">
    <property type="protein sequence ID" value="KAB5545202.1"/>
    <property type="molecule type" value="Genomic_DNA"/>
</dbReference>
<evidence type="ECO:0000256" key="5">
    <source>
        <dbReference type="ARBA" id="ARBA00023163"/>
    </source>
</evidence>
<keyword evidence="3" id="KW-0805">Transcription regulation</keyword>
<dbReference type="Gene3D" id="1.10.10.60">
    <property type="entry name" value="Homeodomain-like"/>
    <property type="match status" value="1"/>
</dbReference>
<evidence type="ECO:0000313" key="9">
    <source>
        <dbReference type="Proteomes" id="UP000326939"/>
    </source>
</evidence>
<dbReference type="InterPro" id="IPR058943">
    <property type="entry name" value="GT-1/4_C"/>
</dbReference>
<dbReference type="Proteomes" id="UP000326939">
    <property type="component" value="Chromosome 8"/>
</dbReference>
<evidence type="ECO:0000259" key="7">
    <source>
        <dbReference type="PROSITE" id="PS50090"/>
    </source>
</evidence>
<accession>A0A5N5LRK7</accession>
<evidence type="ECO:0000256" key="4">
    <source>
        <dbReference type="ARBA" id="ARBA00023125"/>
    </source>
</evidence>
<sequence>MYSSEKPRPLDFYKEEIAPSSSRDNMIIEVISSNGDLPPLHLHPTTAATNPHQMILGESSGDDNHEVKAPKKRAETWVQDETRSLIGFRREMDGLFNTSKSNKHLWEQISTKMREKGFDRSPTMCTDKWRNLLKEFKKAKHQNREGGSAKMSYYKEIDEILRGRNKNSQYKCTLPSKVDSYMQFTDKELWNQHAPCEPTFRDNYRIRLVFGVLIESIAPRPSASCPNLAYCVTETLRLVFLTPVPLASFLPIVNQMLDTALRSFEDTSISFGPVEGIKIISYVILLCINTTPLELLRIGIRKVPSYSRYATRVSQASARPSVNLERCLDHDGHPLAITAADAVAASGVPPWNWRETPGNVAESQSYGGRVISVKSGDYTRRIGIDGTADAIREAIKSAFRLRTKRAFWLEDEDQIIRALDRDMPLGSYTLHLDEGLAIKVYLYDESDHLPVHTEEKIFYTEDDYRDFLSHRGWTCLREFDGYRNIDSMDDLRHGAIYRGVS</sequence>
<protein>
    <recommendedName>
        <fullName evidence="7">Myb-like domain-containing protein</fullName>
    </recommendedName>
</protein>